<comment type="caution">
    <text evidence="6">The sequence shown here is derived from an EMBL/GenBank/DDBJ whole genome shotgun (WGS) entry which is preliminary data.</text>
</comment>
<keyword evidence="4" id="KW-0460">Magnesium</keyword>
<dbReference type="Gene3D" id="1.10.150.240">
    <property type="entry name" value="Putative phosphatase, domain 2"/>
    <property type="match status" value="1"/>
</dbReference>
<dbReference type="InterPro" id="IPR036412">
    <property type="entry name" value="HAD-like_sf"/>
</dbReference>
<comment type="cofactor">
    <cofactor evidence="1">
        <name>Mg(2+)</name>
        <dbReference type="ChEBI" id="CHEBI:18420"/>
    </cofactor>
</comment>
<dbReference type="EMBL" id="JAXCLA010000010">
    <property type="protein sequence ID" value="MDY0748276.1"/>
    <property type="molecule type" value="Genomic_DNA"/>
</dbReference>
<dbReference type="InterPro" id="IPR051600">
    <property type="entry name" value="Beta-PGM-like"/>
</dbReference>
<dbReference type="CDD" id="cd07505">
    <property type="entry name" value="HAD_BPGM-like"/>
    <property type="match status" value="1"/>
</dbReference>
<evidence type="ECO:0000313" key="6">
    <source>
        <dbReference type="EMBL" id="MDY0748276.1"/>
    </source>
</evidence>
<evidence type="ECO:0000256" key="3">
    <source>
        <dbReference type="ARBA" id="ARBA00022723"/>
    </source>
</evidence>
<keyword evidence="5" id="KW-0119">Carbohydrate metabolism</keyword>
<keyword evidence="3" id="KW-0479">Metal-binding</keyword>
<comment type="similarity">
    <text evidence="2">Belongs to the HAD-like hydrolase superfamily. CbbY/CbbZ/Gph/YieH family.</text>
</comment>
<reference evidence="6 7" key="1">
    <citation type="submission" date="2023-11" db="EMBL/GenBank/DDBJ databases">
        <title>Paucibacter sp. nov., isolated from fresh soil in Korea.</title>
        <authorList>
            <person name="Le N.T.T."/>
        </authorList>
    </citation>
    <scope>NUCLEOTIDE SEQUENCE [LARGE SCALE GENOMIC DNA]</scope>
    <source>
        <strain evidence="6 7">R3-3</strain>
    </source>
</reference>
<dbReference type="RefSeq" id="WP_320426248.1">
    <property type="nucleotide sequence ID" value="NZ_JAXCLA010000010.1"/>
</dbReference>
<accession>A0ABU5DRE0</accession>
<dbReference type="PANTHER" id="PTHR46193:SF18">
    <property type="entry name" value="HEXITOL PHOSPHATASE B"/>
    <property type="match status" value="1"/>
</dbReference>
<organism evidence="6 7">
    <name type="scientific">Roseateles agri</name>
    <dbReference type="NCBI Taxonomy" id="3098619"/>
    <lineage>
        <taxon>Bacteria</taxon>
        <taxon>Pseudomonadati</taxon>
        <taxon>Pseudomonadota</taxon>
        <taxon>Betaproteobacteria</taxon>
        <taxon>Burkholderiales</taxon>
        <taxon>Sphaerotilaceae</taxon>
        <taxon>Roseateles</taxon>
    </lineage>
</organism>
<name>A0ABU5DRE0_9BURK</name>
<keyword evidence="7" id="KW-1185">Reference proteome</keyword>
<dbReference type="SUPFAM" id="SSF56784">
    <property type="entry name" value="HAD-like"/>
    <property type="match status" value="1"/>
</dbReference>
<dbReference type="InterPro" id="IPR023198">
    <property type="entry name" value="PGP-like_dom2"/>
</dbReference>
<proteinExistence type="inferred from homology"/>
<evidence type="ECO:0000256" key="2">
    <source>
        <dbReference type="ARBA" id="ARBA00006171"/>
    </source>
</evidence>
<dbReference type="InterPro" id="IPR023214">
    <property type="entry name" value="HAD_sf"/>
</dbReference>
<dbReference type="NCBIfam" id="TIGR01509">
    <property type="entry name" value="HAD-SF-IA-v3"/>
    <property type="match status" value="1"/>
</dbReference>
<dbReference type="Gene3D" id="3.40.50.1000">
    <property type="entry name" value="HAD superfamily/HAD-like"/>
    <property type="match status" value="1"/>
</dbReference>
<evidence type="ECO:0000313" key="7">
    <source>
        <dbReference type="Proteomes" id="UP001285263"/>
    </source>
</evidence>
<dbReference type="SFLD" id="SFLDS00003">
    <property type="entry name" value="Haloacid_Dehalogenase"/>
    <property type="match status" value="1"/>
</dbReference>
<evidence type="ECO:0000256" key="4">
    <source>
        <dbReference type="ARBA" id="ARBA00022842"/>
    </source>
</evidence>
<dbReference type="PANTHER" id="PTHR46193">
    <property type="entry name" value="6-PHOSPHOGLUCONATE PHOSPHATASE"/>
    <property type="match status" value="1"/>
</dbReference>
<evidence type="ECO:0000256" key="1">
    <source>
        <dbReference type="ARBA" id="ARBA00001946"/>
    </source>
</evidence>
<dbReference type="Proteomes" id="UP001285263">
    <property type="component" value="Unassembled WGS sequence"/>
</dbReference>
<dbReference type="SFLD" id="SFLDG01129">
    <property type="entry name" value="C1.5:_HAD__Beta-PGM__Phosphata"/>
    <property type="match status" value="1"/>
</dbReference>
<dbReference type="InterPro" id="IPR006439">
    <property type="entry name" value="HAD-SF_hydro_IA"/>
</dbReference>
<sequence length="223" mass="23579">MNSAPKKIRAVLFDMDGTLVDSEATHFRAMQDLLDEQDLTLPPGFDEACTGMTIGAVHERLVDQCGMTMELPVFVERKNGRFIARLAELRRRHGASEALAVLAKAGVPHAIVSNSERPVMDASLAMLGLIEPGGVTVSRNEVEHGKPAPDPYLRAAALLGVAPEDCAVVEDSAPGAAAGLAAGMLTIGWPEPHRDDIVFPAGAQVLAATEQGGELAELLRTLV</sequence>
<protein>
    <submittedName>
        <fullName evidence="6">HAD family phosphatase</fullName>
    </submittedName>
</protein>
<gene>
    <name evidence="6" type="ORF">SNE35_27510</name>
</gene>
<dbReference type="PRINTS" id="PR00413">
    <property type="entry name" value="HADHALOGNASE"/>
</dbReference>
<dbReference type="Pfam" id="PF00702">
    <property type="entry name" value="Hydrolase"/>
    <property type="match status" value="1"/>
</dbReference>
<evidence type="ECO:0000256" key="5">
    <source>
        <dbReference type="ARBA" id="ARBA00023277"/>
    </source>
</evidence>